<evidence type="ECO:0000313" key="9">
    <source>
        <dbReference type="EMBL" id="OCF60310.1"/>
    </source>
</evidence>
<evidence type="ECO:0000259" key="8">
    <source>
        <dbReference type="PROSITE" id="PS50076"/>
    </source>
</evidence>
<comment type="subcellular location">
    <subcellularLocation>
        <location evidence="1">Endoplasmic reticulum membrane</location>
        <topology evidence="1">Single-pass membrane protein</topology>
    </subcellularLocation>
</comment>
<dbReference type="InterPro" id="IPR015399">
    <property type="entry name" value="DUF1977_DnaJ-like"/>
</dbReference>
<keyword evidence="10" id="KW-1185">Reference proteome</keyword>
<evidence type="ECO:0000256" key="7">
    <source>
        <dbReference type="SAM" id="Phobius"/>
    </source>
</evidence>
<dbReference type="GO" id="GO:0071218">
    <property type="term" value="P:cellular response to misfolded protein"/>
    <property type="evidence" value="ECO:0007669"/>
    <property type="project" value="TreeGrafter"/>
</dbReference>
<evidence type="ECO:0000256" key="2">
    <source>
        <dbReference type="ARBA" id="ARBA00022692"/>
    </source>
</evidence>
<dbReference type="Pfam" id="PF00226">
    <property type="entry name" value="DnaJ"/>
    <property type="match status" value="1"/>
</dbReference>
<evidence type="ECO:0000256" key="1">
    <source>
        <dbReference type="ARBA" id="ARBA00004389"/>
    </source>
</evidence>
<dbReference type="EMBL" id="KI669460">
    <property type="protein sequence ID" value="OCF60310.1"/>
    <property type="molecule type" value="Genomic_DNA"/>
</dbReference>
<feature type="transmembrane region" description="Helical" evidence="7">
    <location>
        <begin position="306"/>
        <end position="328"/>
    </location>
</feature>
<dbReference type="FunFam" id="1.10.287.110:FF:000070">
    <property type="entry name" value="Endoplasmic reticulum protein, putative"/>
    <property type="match status" value="1"/>
</dbReference>
<keyword evidence="5 7" id="KW-0472">Membrane</keyword>
<evidence type="ECO:0000256" key="4">
    <source>
        <dbReference type="ARBA" id="ARBA00022989"/>
    </source>
</evidence>
<feature type="region of interest" description="Disordered" evidence="6">
    <location>
        <begin position="56"/>
        <end position="125"/>
    </location>
</feature>
<dbReference type="AlphaFoldDB" id="A0A1B9IXQ3"/>
<dbReference type="PROSITE" id="PS50076">
    <property type="entry name" value="DNAJ_2"/>
    <property type="match status" value="1"/>
</dbReference>
<evidence type="ECO:0000256" key="5">
    <source>
        <dbReference type="ARBA" id="ARBA00023136"/>
    </source>
</evidence>
<dbReference type="SUPFAM" id="SSF46565">
    <property type="entry name" value="Chaperone J-domain"/>
    <property type="match status" value="1"/>
</dbReference>
<dbReference type="PROSITE" id="PS00636">
    <property type="entry name" value="DNAJ_1"/>
    <property type="match status" value="1"/>
</dbReference>
<dbReference type="Pfam" id="PF09320">
    <property type="entry name" value="DUF1977"/>
    <property type="match status" value="1"/>
</dbReference>
<keyword evidence="4 7" id="KW-1133">Transmembrane helix</keyword>
<reference evidence="10" key="2">
    <citation type="submission" date="2013-12" db="EMBL/GenBank/DDBJ databases">
        <title>Evolution of pathogenesis and genome organization in the Tremellales.</title>
        <authorList>
            <person name="Cuomo C."/>
            <person name="Litvintseva A."/>
            <person name="Heitman J."/>
            <person name="Chen Y."/>
            <person name="Sun S."/>
            <person name="Springer D."/>
            <person name="Dromer F."/>
            <person name="Young S."/>
            <person name="Zeng Q."/>
            <person name="Chapman S."/>
            <person name="Gujja S."/>
            <person name="Saif S."/>
            <person name="Birren B."/>
        </authorList>
    </citation>
    <scope>NUCLEOTIDE SEQUENCE [LARGE SCALE GENOMIC DNA]</scope>
    <source>
        <strain evidence="10">CBS 10435</strain>
    </source>
</reference>
<dbReference type="InterPro" id="IPR001623">
    <property type="entry name" value="DnaJ_domain"/>
</dbReference>
<keyword evidence="2 7" id="KW-0812">Transmembrane</keyword>
<dbReference type="PRINTS" id="PR00625">
    <property type="entry name" value="JDOMAIN"/>
</dbReference>
<dbReference type="Proteomes" id="UP000092583">
    <property type="component" value="Unassembled WGS sequence"/>
</dbReference>
<dbReference type="STRING" id="1331196.A0A1B9IXQ3"/>
<accession>A0A1B9IXQ3</accession>
<keyword evidence="3" id="KW-0256">Endoplasmic reticulum</keyword>
<reference evidence="9 10" key="1">
    <citation type="submission" date="2013-07" db="EMBL/GenBank/DDBJ databases">
        <title>The Genome Sequence of Kwoniella mangroviensis CBS10435.</title>
        <authorList>
            <consortium name="The Broad Institute Genome Sequencing Platform"/>
            <person name="Cuomo C."/>
            <person name="Litvintseva A."/>
            <person name="Chen Y."/>
            <person name="Heitman J."/>
            <person name="Sun S."/>
            <person name="Springer D."/>
            <person name="Dromer F."/>
            <person name="Young S.K."/>
            <person name="Zeng Q."/>
            <person name="Gargeya S."/>
            <person name="Fitzgerald M."/>
            <person name="Abouelleil A."/>
            <person name="Alvarado L."/>
            <person name="Berlin A.M."/>
            <person name="Chapman S.B."/>
            <person name="Dewar J."/>
            <person name="Goldberg J."/>
            <person name="Griggs A."/>
            <person name="Gujja S."/>
            <person name="Hansen M."/>
            <person name="Howarth C."/>
            <person name="Imamovic A."/>
            <person name="Larimer J."/>
            <person name="McCowan C."/>
            <person name="Murphy C."/>
            <person name="Pearson M."/>
            <person name="Priest M."/>
            <person name="Roberts A."/>
            <person name="Saif S."/>
            <person name="Shea T."/>
            <person name="Sykes S."/>
            <person name="Wortman J."/>
            <person name="Nusbaum C."/>
            <person name="Birren B."/>
        </authorList>
    </citation>
    <scope>NUCLEOTIDE SEQUENCE [LARGE SCALE GENOMIC DNA]</scope>
    <source>
        <strain evidence="9 10">CBS 10435</strain>
    </source>
</reference>
<dbReference type="PANTHER" id="PTHR43908">
    <property type="entry name" value="AT29763P-RELATED"/>
    <property type="match status" value="1"/>
</dbReference>
<dbReference type="GO" id="GO:0005789">
    <property type="term" value="C:endoplasmic reticulum membrane"/>
    <property type="evidence" value="ECO:0007669"/>
    <property type="project" value="UniProtKB-SubCell"/>
</dbReference>
<dbReference type="InterPro" id="IPR018253">
    <property type="entry name" value="DnaJ_domain_CS"/>
</dbReference>
<gene>
    <name evidence="9" type="ORF">L486_02991</name>
</gene>
<dbReference type="SMART" id="SM00271">
    <property type="entry name" value="DnaJ"/>
    <property type="match status" value="1"/>
</dbReference>
<proteinExistence type="predicted"/>
<evidence type="ECO:0000313" key="10">
    <source>
        <dbReference type="Proteomes" id="UP000092583"/>
    </source>
</evidence>
<organism evidence="9 10">
    <name type="scientific">Kwoniella mangroviensis CBS 10435</name>
    <dbReference type="NCBI Taxonomy" id="1331196"/>
    <lineage>
        <taxon>Eukaryota</taxon>
        <taxon>Fungi</taxon>
        <taxon>Dikarya</taxon>
        <taxon>Basidiomycota</taxon>
        <taxon>Agaricomycotina</taxon>
        <taxon>Tremellomycetes</taxon>
        <taxon>Tremellales</taxon>
        <taxon>Cryptococcaceae</taxon>
        <taxon>Kwoniella</taxon>
    </lineage>
</organism>
<dbReference type="GO" id="GO:0030544">
    <property type="term" value="F:Hsp70 protein binding"/>
    <property type="evidence" value="ECO:0007669"/>
    <property type="project" value="TreeGrafter"/>
</dbReference>
<feature type="region of interest" description="Disordered" evidence="6">
    <location>
        <begin position="280"/>
        <end position="300"/>
    </location>
</feature>
<evidence type="ECO:0000256" key="3">
    <source>
        <dbReference type="ARBA" id="ARBA00022824"/>
    </source>
</evidence>
<sequence length="463" mass="49723">MEVNKEEALRCLTISSRHRANSNLPSALKFARKSVSLYSTAEGEAMVIAIEREIESGGSGSGSGTSTPAPASTPNGTSTPTGNGDAGGSKGKATGVEEHITSAHTRPGHSASASTKQESTGSKKSYTAKQLEVVKRVKSCKHHEYYEILSVEKSCTENDVKKAYKKLALALHPDKNNAPGADEAFKMVSKAFQVLSDPDLKAAFDSNPSYDPTQRNPGMSASSGMRGFGGGGGGPGMYQTEINPEDLFNMFFGGGGGGFGGSPFGQANVFTFGGPGGFQAHYGGRPRRPQPRGPATAGGANESSPLVALLPIIILFAFALLSIIPSIFTGTSQPDPAYGFEPSTRLNVNRETSNWKVPYYVNGQEWEKSEIYNSIPDSRKGKSNEGLYSSKLRGFERGVENVYARRLQNECQYFLDRKQQRINENSGFFGIGANTEKLKEIRSQKSPACEQLRKWGLITQGAW</sequence>
<dbReference type="InterPro" id="IPR036869">
    <property type="entry name" value="J_dom_sf"/>
</dbReference>
<feature type="compositionally biased region" description="Low complexity" evidence="6">
    <location>
        <begin position="64"/>
        <end position="83"/>
    </location>
</feature>
<feature type="compositionally biased region" description="Polar residues" evidence="6">
    <location>
        <begin position="111"/>
        <end position="125"/>
    </location>
</feature>
<protein>
    <submittedName>
        <fullName evidence="9">Endoplasmic reticulum protein</fullName>
    </submittedName>
</protein>
<dbReference type="InterPro" id="IPR051100">
    <property type="entry name" value="DnaJ_subfamily_B/C"/>
</dbReference>
<dbReference type="OrthoDB" id="1507364at2759"/>
<dbReference type="CDD" id="cd06257">
    <property type="entry name" value="DnaJ"/>
    <property type="match status" value="1"/>
</dbReference>
<dbReference type="Gene3D" id="1.10.287.110">
    <property type="entry name" value="DnaJ domain"/>
    <property type="match status" value="1"/>
</dbReference>
<feature type="domain" description="J" evidence="8">
    <location>
        <begin position="144"/>
        <end position="208"/>
    </location>
</feature>
<dbReference type="PANTHER" id="PTHR43908:SF3">
    <property type="entry name" value="AT29763P-RELATED"/>
    <property type="match status" value="1"/>
</dbReference>
<name>A0A1B9IXQ3_9TREE</name>
<evidence type="ECO:0000256" key="6">
    <source>
        <dbReference type="SAM" id="MobiDB-lite"/>
    </source>
</evidence>